<dbReference type="AlphaFoldDB" id="A0A239GN68"/>
<name>A0A239GN68_9SPHN</name>
<dbReference type="Pfam" id="PF04087">
    <property type="entry name" value="DUF389"/>
    <property type="match status" value="1"/>
</dbReference>
<accession>A0A239GN68</accession>
<feature type="transmembrane region" description="Helical" evidence="1">
    <location>
        <begin position="138"/>
        <end position="156"/>
    </location>
</feature>
<keyword evidence="1" id="KW-0472">Membrane</keyword>
<feature type="transmembrane region" description="Helical" evidence="1">
    <location>
        <begin position="68"/>
        <end position="91"/>
    </location>
</feature>
<feature type="transmembrane region" description="Helical" evidence="1">
    <location>
        <begin position="190"/>
        <end position="217"/>
    </location>
</feature>
<feature type="transmembrane region" description="Helical" evidence="1">
    <location>
        <begin position="163"/>
        <end position="184"/>
    </location>
</feature>
<protein>
    <submittedName>
        <fullName evidence="2">Uncharacterized hydrophobic domain-containing protein</fullName>
    </submittedName>
</protein>
<dbReference type="Proteomes" id="UP000198281">
    <property type="component" value="Unassembled WGS sequence"/>
</dbReference>
<evidence type="ECO:0000256" key="1">
    <source>
        <dbReference type="SAM" id="Phobius"/>
    </source>
</evidence>
<dbReference type="InterPro" id="IPR005240">
    <property type="entry name" value="DUF389"/>
</dbReference>
<feature type="transmembrane region" description="Helical" evidence="1">
    <location>
        <begin position="45"/>
        <end position="62"/>
    </location>
</feature>
<dbReference type="PANTHER" id="PTHR20992:SF9">
    <property type="entry name" value="AT15442P-RELATED"/>
    <property type="match status" value="1"/>
</dbReference>
<feature type="transmembrane region" description="Helical" evidence="1">
    <location>
        <begin position="229"/>
        <end position="247"/>
    </location>
</feature>
<feature type="transmembrane region" description="Helical" evidence="1">
    <location>
        <begin position="103"/>
        <end position="126"/>
    </location>
</feature>
<keyword evidence="1" id="KW-1133">Transmembrane helix</keyword>
<organism evidence="2 3">
    <name type="scientific">Edaphosphingomonas laterariae</name>
    <dbReference type="NCBI Taxonomy" id="861865"/>
    <lineage>
        <taxon>Bacteria</taxon>
        <taxon>Pseudomonadati</taxon>
        <taxon>Pseudomonadota</taxon>
        <taxon>Alphaproteobacteria</taxon>
        <taxon>Sphingomonadales</taxon>
        <taxon>Rhizorhabdaceae</taxon>
        <taxon>Edaphosphingomonas</taxon>
    </lineage>
</organism>
<evidence type="ECO:0000313" key="3">
    <source>
        <dbReference type="Proteomes" id="UP000198281"/>
    </source>
</evidence>
<sequence>MGMETAKKTNAHGIRRWWQHHAIATVDHVDVIQKVHEESAWSPRYLFMILMSAGIALLGLLLSSPAVVIGAMLISPLMGPIIGVGFALALFDFDELKRSATALALGAVIAVLFTALIVAVSPIQTVTSEIAARTRPNLFDLLVALFSALAGSYAMIRGKSGTIVGVAIATALMPPLAVVGFGLATWNSAVFGGALLLFITNLITIALSATLMARLYGFASHLSPSQSRWQGALLIATLVILSVPLALTLRQIAWETLAARQARDVVRAQFAGNARLSDIDVDYAAEPLTVRAEVLTPALVANANAKAIAELSRQLERPVNVEIYQVRIGSAARDAETAELAAAQAGELSRVQESQVATLLERLSVATGASKEQVTLDRTNRRVIVAATPLPGATMAAYRLLEQRAAANMTGWSVTLIPPAAPLPSVRFTDDVPDAAALDTAAWAQARIRVPIGVAGGTTAQADVVLDELKTRKVDARRSGSAGTLRLEWLAPEESE</sequence>
<keyword evidence="3" id="KW-1185">Reference proteome</keyword>
<keyword evidence="1" id="KW-0812">Transmembrane</keyword>
<proteinExistence type="predicted"/>
<dbReference type="PANTHER" id="PTHR20992">
    <property type="entry name" value="AT15442P-RELATED"/>
    <property type="match status" value="1"/>
</dbReference>
<reference evidence="3" key="1">
    <citation type="submission" date="2017-06" db="EMBL/GenBank/DDBJ databases">
        <authorList>
            <person name="Varghese N."/>
            <person name="Submissions S."/>
        </authorList>
    </citation>
    <scope>NUCLEOTIDE SEQUENCE [LARGE SCALE GENOMIC DNA]</scope>
    <source>
        <strain evidence="3">LNB2</strain>
    </source>
</reference>
<dbReference type="EMBL" id="FZOS01000013">
    <property type="protein sequence ID" value="SNS70315.1"/>
    <property type="molecule type" value="Genomic_DNA"/>
</dbReference>
<dbReference type="RefSeq" id="WP_245842879.1">
    <property type="nucleotide sequence ID" value="NZ_FZOS01000013.1"/>
</dbReference>
<gene>
    <name evidence="2" type="ORF">SAMN06295912_11315</name>
</gene>
<evidence type="ECO:0000313" key="2">
    <source>
        <dbReference type="EMBL" id="SNS70315.1"/>
    </source>
</evidence>